<dbReference type="GO" id="GO:0008137">
    <property type="term" value="F:NADH dehydrogenase (ubiquinone) activity"/>
    <property type="evidence" value="ECO:0007669"/>
    <property type="project" value="InterPro"/>
</dbReference>
<keyword evidence="3" id="KW-0830">Ubiquinone</keyword>
<protein>
    <submittedName>
        <fullName evidence="3">NADH:ubiquinone oxidoreductase</fullName>
    </submittedName>
</protein>
<feature type="compositionally biased region" description="Basic and acidic residues" evidence="1">
    <location>
        <begin position="234"/>
        <end position="252"/>
    </location>
</feature>
<feature type="compositionally biased region" description="Low complexity" evidence="1">
    <location>
        <begin position="148"/>
        <end position="157"/>
    </location>
</feature>
<feature type="compositionally biased region" description="Low complexity" evidence="1">
    <location>
        <begin position="213"/>
        <end position="231"/>
    </location>
</feature>
<dbReference type="RefSeq" id="WP_123209369.1">
    <property type="nucleotide sequence ID" value="NZ_JBHTHO010000014.1"/>
</dbReference>
<evidence type="ECO:0000259" key="2">
    <source>
        <dbReference type="Pfam" id="PF00329"/>
    </source>
</evidence>
<reference evidence="4" key="1">
    <citation type="submission" date="2018-05" db="EMBL/GenBank/DDBJ databases">
        <title>Genome Sequencing of selected type strains of the family Eggerthellaceae.</title>
        <authorList>
            <person name="Danylec N."/>
            <person name="Stoll D.A."/>
            <person name="Doetsch A."/>
            <person name="Huch M."/>
        </authorList>
    </citation>
    <scope>NUCLEOTIDE SEQUENCE [LARGE SCALE GENOMIC DNA]</scope>
    <source>
        <strain evidence="4">DSM 24851</strain>
    </source>
</reference>
<name>A0A3N0AVF0_9ACTN</name>
<proteinExistence type="predicted"/>
<evidence type="ECO:0000313" key="3">
    <source>
        <dbReference type="EMBL" id="RNL38554.1"/>
    </source>
</evidence>
<dbReference type="EMBL" id="QIBX01000017">
    <property type="protein sequence ID" value="RNL38554.1"/>
    <property type="molecule type" value="Genomic_DNA"/>
</dbReference>
<accession>A0A3N0AVF0</accession>
<organism evidence="3 4">
    <name type="scientific">Slackia equolifaciens</name>
    <dbReference type="NCBI Taxonomy" id="498718"/>
    <lineage>
        <taxon>Bacteria</taxon>
        <taxon>Bacillati</taxon>
        <taxon>Actinomycetota</taxon>
        <taxon>Coriobacteriia</taxon>
        <taxon>Eggerthellales</taxon>
        <taxon>Eggerthellaceae</taxon>
        <taxon>Slackia</taxon>
    </lineage>
</organism>
<comment type="caution">
    <text evidence="3">The sequence shown here is derived from an EMBL/GenBank/DDBJ whole genome shotgun (WGS) entry which is preliminary data.</text>
</comment>
<evidence type="ECO:0000313" key="4">
    <source>
        <dbReference type="Proteomes" id="UP000269591"/>
    </source>
</evidence>
<dbReference type="InterPro" id="IPR037232">
    <property type="entry name" value="NADH_quin_OxRdtase_su_C/D-like"/>
</dbReference>
<dbReference type="SUPFAM" id="SSF143243">
    <property type="entry name" value="Nqo5-like"/>
    <property type="match status" value="1"/>
</dbReference>
<dbReference type="InterPro" id="IPR001268">
    <property type="entry name" value="NADH_UbQ_OxRdtase_30kDa_su"/>
</dbReference>
<dbReference type="Gene3D" id="3.30.460.80">
    <property type="entry name" value="NADH:ubiquinone oxidoreductase, 30kDa subunit"/>
    <property type="match status" value="1"/>
</dbReference>
<dbReference type="AlphaFoldDB" id="A0A3N0AVF0"/>
<keyword evidence="4" id="KW-1185">Reference proteome</keyword>
<feature type="domain" description="NADH:ubiquinone oxidoreductase 30kDa subunit" evidence="2">
    <location>
        <begin position="11"/>
        <end position="101"/>
    </location>
</feature>
<evidence type="ECO:0000256" key="1">
    <source>
        <dbReference type="SAM" id="MobiDB-lite"/>
    </source>
</evidence>
<dbReference type="OrthoDB" id="3178054at2"/>
<dbReference type="Pfam" id="PF00329">
    <property type="entry name" value="Complex1_30kDa"/>
    <property type="match status" value="1"/>
</dbReference>
<feature type="region of interest" description="Disordered" evidence="1">
    <location>
        <begin position="148"/>
        <end position="174"/>
    </location>
</feature>
<sequence length="274" mass="29359">MAFQSTFTPIELGDLLNLTRAKHDAGYRFAQMLCAMANEGVDLVYSFMKQDDEGTWQLENYVIAGFDPQAQTVPSVTGYFLSAFPFENEAHDLFGVKVEGNKIDFAGRFYQVAMDAPMAVISPEQKAAREKAARIAAAKAAKEAKAKAAAGEAAGEPAKSEGTSKPAAAAPAPIDPEAERAAFEAKIAGLDPEKAERMRAAFEVKLKKRMEEAAQANATTAEVTPAPAAPADDIEAKRAQMEERIKDMDPEKAAKVRAAFEAKVARDAAQKGGE</sequence>
<feature type="region of interest" description="Disordered" evidence="1">
    <location>
        <begin position="213"/>
        <end position="252"/>
    </location>
</feature>
<gene>
    <name evidence="3" type="ORF">DMP06_08820</name>
</gene>
<dbReference type="Proteomes" id="UP000269591">
    <property type="component" value="Unassembled WGS sequence"/>
</dbReference>